<evidence type="ECO:0000259" key="2">
    <source>
        <dbReference type="Pfam" id="PF08327"/>
    </source>
</evidence>
<accession>A0A418WA06</accession>
<name>A0A418WA06_9PROT</name>
<dbReference type="Gene3D" id="3.30.530.20">
    <property type="match status" value="1"/>
</dbReference>
<evidence type="ECO:0000313" key="3">
    <source>
        <dbReference type="EMBL" id="RJF86845.1"/>
    </source>
</evidence>
<dbReference type="InterPro" id="IPR023393">
    <property type="entry name" value="START-like_dom_sf"/>
</dbReference>
<dbReference type="SUPFAM" id="SSF55961">
    <property type="entry name" value="Bet v1-like"/>
    <property type="match status" value="1"/>
</dbReference>
<dbReference type="CDD" id="cd07814">
    <property type="entry name" value="SRPBCC_CalC_Aha1-like"/>
    <property type="match status" value="1"/>
</dbReference>
<dbReference type="Proteomes" id="UP000284605">
    <property type="component" value="Unassembled WGS sequence"/>
</dbReference>
<reference evidence="3 4" key="1">
    <citation type="submission" date="2018-09" db="EMBL/GenBank/DDBJ databases">
        <authorList>
            <person name="Zhu H."/>
        </authorList>
    </citation>
    <scope>NUCLEOTIDE SEQUENCE [LARGE SCALE GENOMIC DNA]</scope>
    <source>
        <strain evidence="3 4">K1W22B-8</strain>
    </source>
</reference>
<dbReference type="Pfam" id="PF08327">
    <property type="entry name" value="AHSA1"/>
    <property type="match status" value="1"/>
</dbReference>
<protein>
    <submittedName>
        <fullName evidence="3">SRPBCC domain-containing protein</fullName>
    </submittedName>
</protein>
<dbReference type="EMBL" id="QYUK01000011">
    <property type="protein sequence ID" value="RJF86845.1"/>
    <property type="molecule type" value="Genomic_DNA"/>
</dbReference>
<evidence type="ECO:0000256" key="1">
    <source>
        <dbReference type="ARBA" id="ARBA00006817"/>
    </source>
</evidence>
<dbReference type="OrthoDB" id="9805228at2"/>
<feature type="domain" description="Activator of Hsp90 ATPase homologue 1/2-like C-terminal" evidence="2">
    <location>
        <begin position="22"/>
        <end position="147"/>
    </location>
</feature>
<dbReference type="AlphaFoldDB" id="A0A418WA06"/>
<gene>
    <name evidence="3" type="ORF">D3874_07295</name>
</gene>
<sequence>MSAKAEARQLADDELLIVRTFDAPVALVFRIWSQAEHMSRWLGPTEFTCTHCELDFRPGGAWRACIISQAYGESWMGGQYREIEKNRRIVYSFAWDDGHAQPGIETLITVTFAEQDGKTVQTFHQTPFISVEARDSHIGGWSQCFERERTYVETLAREIRP</sequence>
<evidence type="ECO:0000313" key="4">
    <source>
        <dbReference type="Proteomes" id="UP000284605"/>
    </source>
</evidence>
<dbReference type="RefSeq" id="WP_119777490.1">
    <property type="nucleotide sequence ID" value="NZ_QYUK01000011.1"/>
</dbReference>
<dbReference type="InterPro" id="IPR013538">
    <property type="entry name" value="ASHA1/2-like_C"/>
</dbReference>
<organism evidence="3 4">
    <name type="scientific">Oleomonas cavernae</name>
    <dbReference type="NCBI Taxonomy" id="2320859"/>
    <lineage>
        <taxon>Bacteria</taxon>
        <taxon>Pseudomonadati</taxon>
        <taxon>Pseudomonadota</taxon>
        <taxon>Alphaproteobacteria</taxon>
        <taxon>Acetobacterales</taxon>
        <taxon>Acetobacteraceae</taxon>
        <taxon>Oleomonas</taxon>
    </lineage>
</organism>
<proteinExistence type="inferred from homology"/>
<keyword evidence="4" id="KW-1185">Reference proteome</keyword>
<comment type="caution">
    <text evidence="3">The sequence shown here is derived from an EMBL/GenBank/DDBJ whole genome shotgun (WGS) entry which is preliminary data.</text>
</comment>
<comment type="similarity">
    <text evidence="1">Belongs to the AHA1 family.</text>
</comment>